<dbReference type="InterPro" id="IPR015168">
    <property type="entry name" value="SsuA/THI5"/>
</dbReference>
<dbReference type="PANTHER" id="PTHR30024">
    <property type="entry name" value="ALIPHATIC SULFONATES-BINDING PROTEIN-RELATED"/>
    <property type="match status" value="1"/>
</dbReference>
<evidence type="ECO:0000256" key="1">
    <source>
        <dbReference type="ARBA" id="ARBA00004418"/>
    </source>
</evidence>
<dbReference type="Pfam" id="PF09084">
    <property type="entry name" value="NMT1"/>
    <property type="match status" value="1"/>
</dbReference>
<comment type="subcellular location">
    <subcellularLocation>
        <location evidence="1">Periplasm</location>
    </subcellularLocation>
</comment>
<evidence type="ECO:0000256" key="2">
    <source>
        <dbReference type="ARBA" id="ARBA00010742"/>
    </source>
</evidence>
<keyword evidence="6" id="KW-1185">Reference proteome</keyword>
<dbReference type="Proteomes" id="UP000502297">
    <property type="component" value="Chromosome"/>
</dbReference>
<dbReference type="KEGG" id="asha:G8E00_15580"/>
<dbReference type="GO" id="GO:0042597">
    <property type="term" value="C:periplasmic space"/>
    <property type="evidence" value="ECO:0007669"/>
    <property type="project" value="UniProtKB-SubCell"/>
</dbReference>
<dbReference type="Gene3D" id="3.40.190.10">
    <property type="entry name" value="Periplasmic binding protein-like II"/>
    <property type="match status" value="2"/>
</dbReference>
<evidence type="ECO:0000313" key="5">
    <source>
        <dbReference type="EMBL" id="QIO07254.1"/>
    </source>
</evidence>
<proteinExistence type="inferred from homology"/>
<dbReference type="PANTHER" id="PTHR30024:SF47">
    <property type="entry name" value="TAURINE-BINDING PERIPLASMIC PROTEIN"/>
    <property type="match status" value="1"/>
</dbReference>
<keyword evidence="3" id="KW-0732">Signal</keyword>
<protein>
    <submittedName>
        <fullName evidence="5">ABC transporter substrate-binding protein</fullName>
    </submittedName>
</protein>
<reference evidence="5 6" key="1">
    <citation type="submission" date="2020-03" db="EMBL/GenBank/DDBJ databases">
        <authorList>
            <person name="Zhu W."/>
        </authorList>
    </citation>
    <scope>NUCLEOTIDE SEQUENCE [LARGE SCALE GENOMIC DNA]</scope>
    <source>
        <strain evidence="5 6">323-1</strain>
    </source>
</reference>
<organism evidence="5 6">
    <name type="scientific">Acinetobacter shaoyimingii</name>
    <dbReference type="NCBI Taxonomy" id="2715164"/>
    <lineage>
        <taxon>Bacteria</taxon>
        <taxon>Pseudomonadati</taxon>
        <taxon>Pseudomonadota</taxon>
        <taxon>Gammaproteobacteria</taxon>
        <taxon>Moraxellales</taxon>
        <taxon>Moraxellaceae</taxon>
        <taxon>Acinetobacter</taxon>
    </lineage>
</organism>
<feature type="domain" description="SsuA/THI5-like" evidence="4">
    <location>
        <begin position="63"/>
        <end position="271"/>
    </location>
</feature>
<dbReference type="PROSITE" id="PS51257">
    <property type="entry name" value="PROKAR_LIPOPROTEIN"/>
    <property type="match status" value="1"/>
</dbReference>
<evidence type="ECO:0000256" key="3">
    <source>
        <dbReference type="ARBA" id="ARBA00022729"/>
    </source>
</evidence>
<evidence type="ECO:0000313" key="6">
    <source>
        <dbReference type="Proteomes" id="UP000502297"/>
    </source>
</evidence>
<evidence type="ECO:0000259" key="4">
    <source>
        <dbReference type="Pfam" id="PF09084"/>
    </source>
</evidence>
<dbReference type="SUPFAM" id="SSF53850">
    <property type="entry name" value="Periplasmic binding protein-like II"/>
    <property type="match status" value="1"/>
</dbReference>
<accession>A0A6G8RZG6</accession>
<gene>
    <name evidence="5" type="ORF">G8E00_15580</name>
</gene>
<dbReference type="AlphaFoldDB" id="A0A6G8RZG6"/>
<dbReference type="EMBL" id="CP049801">
    <property type="protein sequence ID" value="QIO07254.1"/>
    <property type="molecule type" value="Genomic_DNA"/>
</dbReference>
<name>A0A6G8RZG6_9GAMM</name>
<sequence length="349" mass="38334">MAKGLGEKVMNKHLKFFRTISLALIASLGLSSCSTNRAPTGSQTIKELRYQSSAGLVNLPELAADLGYLKGVKLTYVGTVQGGPQDLLTLVAGDVDFAAAFNGAVVKVVAAGLDVVPVVASYGSDEQQSAGFYVLEDSPIHTARDFIGKKVAMNTFGAHHDFVLKDYLERNGLTPEEIAQVELIMLPPITSEQAMRNQQIDVAVLSSITEARALKNGGVRKIFSDIDLYGPFTAGSYSMRKDFIEQNPELVKSFVEGVAQAQTWLQTTPVEEIQARCKRIIEARGRNETLALIPYFKGYGVNERGGVQKAEDFKPWIDLMVKDHKLKPNELDPNTIFSNRYNPYVKDKN</sequence>
<comment type="similarity">
    <text evidence="2">Belongs to the bacterial solute-binding protein SsuA/TauA family.</text>
</comment>